<feature type="region of interest" description="Disordered" evidence="1">
    <location>
        <begin position="46"/>
        <end position="91"/>
    </location>
</feature>
<accession>A0AAV5U9P2</accession>
<organism evidence="2 3">
    <name type="scientific">Pristionchus entomophagus</name>
    <dbReference type="NCBI Taxonomy" id="358040"/>
    <lineage>
        <taxon>Eukaryota</taxon>
        <taxon>Metazoa</taxon>
        <taxon>Ecdysozoa</taxon>
        <taxon>Nematoda</taxon>
        <taxon>Chromadorea</taxon>
        <taxon>Rhabditida</taxon>
        <taxon>Rhabditina</taxon>
        <taxon>Diplogasteromorpha</taxon>
        <taxon>Diplogasteroidea</taxon>
        <taxon>Neodiplogasteridae</taxon>
        <taxon>Pristionchus</taxon>
    </lineage>
</organism>
<sequence length="147" mass="15215">LLIHPRADEGRNVVVDLLGLEPVSDLTVGRLDRVRTVADVAANLDGEVSADGSGSGGERVGGSEHDTALLDDVESLPDHGDDGSGDHVVDEGGEEGLLLQIDVVLLKMGLGGGHLLKGDQLVAALLEALDDLADESTVDAVRLDHDE</sequence>
<feature type="non-terminal residue" evidence="2">
    <location>
        <position position="1"/>
    </location>
</feature>
<comment type="caution">
    <text evidence="2">The sequence shown here is derived from an EMBL/GenBank/DDBJ whole genome shotgun (WGS) entry which is preliminary data.</text>
</comment>
<proteinExistence type="predicted"/>
<protein>
    <submittedName>
        <fullName evidence="2">Uncharacterized protein</fullName>
    </submittedName>
</protein>
<dbReference type="EMBL" id="BTSX01000006">
    <property type="protein sequence ID" value="GMT02925.1"/>
    <property type="molecule type" value="Genomic_DNA"/>
</dbReference>
<gene>
    <name evidence="2" type="ORF">PENTCL1PPCAC_25098</name>
</gene>
<keyword evidence="3" id="KW-1185">Reference proteome</keyword>
<evidence type="ECO:0000256" key="1">
    <source>
        <dbReference type="SAM" id="MobiDB-lite"/>
    </source>
</evidence>
<feature type="non-terminal residue" evidence="2">
    <location>
        <position position="147"/>
    </location>
</feature>
<evidence type="ECO:0000313" key="2">
    <source>
        <dbReference type="EMBL" id="GMT02925.1"/>
    </source>
</evidence>
<evidence type="ECO:0000313" key="3">
    <source>
        <dbReference type="Proteomes" id="UP001432027"/>
    </source>
</evidence>
<dbReference type="AlphaFoldDB" id="A0AAV5U9P2"/>
<dbReference type="Proteomes" id="UP001432027">
    <property type="component" value="Unassembled WGS sequence"/>
</dbReference>
<reference evidence="2" key="1">
    <citation type="submission" date="2023-10" db="EMBL/GenBank/DDBJ databases">
        <title>Genome assembly of Pristionchus species.</title>
        <authorList>
            <person name="Yoshida K."/>
            <person name="Sommer R.J."/>
        </authorList>
    </citation>
    <scope>NUCLEOTIDE SEQUENCE</scope>
    <source>
        <strain evidence="2">RS0144</strain>
    </source>
</reference>
<name>A0AAV5U9P2_9BILA</name>
<feature type="compositionally biased region" description="Basic and acidic residues" evidence="1">
    <location>
        <begin position="76"/>
        <end position="90"/>
    </location>
</feature>